<protein>
    <submittedName>
        <fullName evidence="2">Uncharacterized protein</fullName>
    </submittedName>
</protein>
<feature type="non-terminal residue" evidence="2">
    <location>
        <position position="115"/>
    </location>
</feature>
<name>A0A9D3RJL0_ANGAN</name>
<evidence type="ECO:0000313" key="3">
    <source>
        <dbReference type="Proteomes" id="UP001044222"/>
    </source>
</evidence>
<keyword evidence="3" id="KW-1185">Reference proteome</keyword>
<dbReference type="AlphaFoldDB" id="A0A9D3RJL0"/>
<comment type="caution">
    <text evidence="2">The sequence shown here is derived from an EMBL/GenBank/DDBJ whole genome shotgun (WGS) entry which is preliminary data.</text>
</comment>
<feature type="region of interest" description="Disordered" evidence="1">
    <location>
        <begin position="1"/>
        <end position="44"/>
    </location>
</feature>
<accession>A0A9D3RJL0</accession>
<proteinExistence type="predicted"/>
<evidence type="ECO:0000256" key="1">
    <source>
        <dbReference type="SAM" id="MobiDB-lite"/>
    </source>
</evidence>
<organism evidence="2 3">
    <name type="scientific">Anguilla anguilla</name>
    <name type="common">European freshwater eel</name>
    <name type="synonym">Muraena anguilla</name>
    <dbReference type="NCBI Taxonomy" id="7936"/>
    <lineage>
        <taxon>Eukaryota</taxon>
        <taxon>Metazoa</taxon>
        <taxon>Chordata</taxon>
        <taxon>Craniata</taxon>
        <taxon>Vertebrata</taxon>
        <taxon>Euteleostomi</taxon>
        <taxon>Actinopterygii</taxon>
        <taxon>Neopterygii</taxon>
        <taxon>Teleostei</taxon>
        <taxon>Anguilliformes</taxon>
        <taxon>Anguillidae</taxon>
        <taxon>Anguilla</taxon>
    </lineage>
</organism>
<feature type="non-terminal residue" evidence="2">
    <location>
        <position position="1"/>
    </location>
</feature>
<reference evidence="2" key="1">
    <citation type="submission" date="2021-01" db="EMBL/GenBank/DDBJ databases">
        <title>A chromosome-scale assembly of European eel, Anguilla anguilla.</title>
        <authorList>
            <person name="Henkel C."/>
            <person name="Jong-Raadsen S.A."/>
            <person name="Dufour S."/>
            <person name="Weltzien F.-A."/>
            <person name="Palstra A.P."/>
            <person name="Pelster B."/>
            <person name="Spaink H.P."/>
            <person name="Van Den Thillart G.E."/>
            <person name="Jansen H."/>
            <person name="Zahm M."/>
            <person name="Klopp C."/>
            <person name="Cedric C."/>
            <person name="Louis A."/>
            <person name="Berthelot C."/>
            <person name="Parey E."/>
            <person name="Roest Crollius H."/>
            <person name="Montfort J."/>
            <person name="Robinson-Rechavi M."/>
            <person name="Bucao C."/>
            <person name="Bouchez O."/>
            <person name="Gislard M."/>
            <person name="Lluch J."/>
            <person name="Milhes M."/>
            <person name="Lampietro C."/>
            <person name="Lopez Roques C."/>
            <person name="Donnadieu C."/>
            <person name="Braasch I."/>
            <person name="Desvignes T."/>
            <person name="Postlethwait J."/>
            <person name="Bobe J."/>
            <person name="Guiguen Y."/>
            <person name="Dirks R."/>
        </authorList>
    </citation>
    <scope>NUCLEOTIDE SEQUENCE</scope>
    <source>
        <strain evidence="2">Tag_6206</strain>
        <tissue evidence="2">Liver</tissue>
    </source>
</reference>
<dbReference type="Proteomes" id="UP001044222">
    <property type="component" value="Chromosome 17"/>
</dbReference>
<sequence>SSKKVSRWLKRSKPESSASSGYGTRSSVVSEAEEPDRVTLEEDSEIFEEGWSRREEELIERMSKIVVDSKKEGSTLPFKRRSSLDYIPPSLSGGTPAASEAGSSVWDYQSAQKLY</sequence>
<gene>
    <name evidence="2" type="ORF">ANANG_G00294010</name>
</gene>
<feature type="compositionally biased region" description="Low complexity" evidence="1">
    <location>
        <begin position="16"/>
        <end position="27"/>
    </location>
</feature>
<dbReference type="EMBL" id="JAFIRN010000017">
    <property type="protein sequence ID" value="KAG5832708.1"/>
    <property type="molecule type" value="Genomic_DNA"/>
</dbReference>
<evidence type="ECO:0000313" key="2">
    <source>
        <dbReference type="EMBL" id="KAG5832708.1"/>
    </source>
</evidence>
<feature type="compositionally biased region" description="Basic residues" evidence="1">
    <location>
        <begin position="1"/>
        <end position="11"/>
    </location>
</feature>